<dbReference type="EMBL" id="CAEKDK010000008">
    <property type="protein sequence ID" value="CAB4291557.1"/>
    <property type="molecule type" value="Genomic_DNA"/>
</dbReference>
<evidence type="ECO:0000313" key="3">
    <source>
        <dbReference type="EMBL" id="CAB4321871.1"/>
    </source>
</evidence>
<reference evidence="2 4" key="2">
    <citation type="submission" date="2020-05" db="EMBL/GenBank/DDBJ databases">
        <authorList>
            <person name="Campoy J."/>
            <person name="Schneeberger K."/>
            <person name="Spophaly S."/>
        </authorList>
    </citation>
    <scope>NUCLEOTIDE SEQUENCE [LARGE SCALE GENOMIC DNA]</scope>
    <source>
        <strain evidence="2">PruArmRojPasFocal</strain>
    </source>
</reference>
<evidence type="ECO:0000313" key="5">
    <source>
        <dbReference type="Proteomes" id="UP000507245"/>
    </source>
</evidence>
<feature type="signal peptide" evidence="1">
    <location>
        <begin position="1"/>
        <end position="19"/>
    </location>
</feature>
<dbReference type="Proteomes" id="UP000507222">
    <property type="component" value="Unassembled WGS sequence"/>
</dbReference>
<dbReference type="Proteomes" id="UP000507245">
    <property type="component" value="Unassembled WGS sequence"/>
</dbReference>
<organism evidence="2 4">
    <name type="scientific">Prunus armeniaca</name>
    <name type="common">Apricot</name>
    <name type="synonym">Armeniaca vulgaris</name>
    <dbReference type="NCBI Taxonomy" id="36596"/>
    <lineage>
        <taxon>Eukaryota</taxon>
        <taxon>Viridiplantae</taxon>
        <taxon>Streptophyta</taxon>
        <taxon>Embryophyta</taxon>
        <taxon>Tracheophyta</taxon>
        <taxon>Spermatophyta</taxon>
        <taxon>Magnoliopsida</taxon>
        <taxon>eudicotyledons</taxon>
        <taxon>Gunneridae</taxon>
        <taxon>Pentapetalae</taxon>
        <taxon>rosids</taxon>
        <taxon>fabids</taxon>
        <taxon>Rosales</taxon>
        <taxon>Rosaceae</taxon>
        <taxon>Amygdaloideae</taxon>
        <taxon>Amygdaleae</taxon>
        <taxon>Prunus</taxon>
    </lineage>
</organism>
<sequence>MLLVAMVVVFLMSMHSYEACRVLHGEETLTMRVKKDVLQIRGSSNLNRPFFPLIKQILSGTVPSSGSNPTIP</sequence>
<name>A0A6J5VVB0_PRUAR</name>
<protein>
    <submittedName>
        <fullName evidence="2">Uncharacterized protein</fullName>
    </submittedName>
</protein>
<dbReference type="AlphaFoldDB" id="A0A6J5VVB0"/>
<evidence type="ECO:0000313" key="2">
    <source>
        <dbReference type="EMBL" id="CAB4291557.1"/>
    </source>
</evidence>
<dbReference type="EMBL" id="CAEKKB010000008">
    <property type="protein sequence ID" value="CAB4321871.1"/>
    <property type="molecule type" value="Genomic_DNA"/>
</dbReference>
<evidence type="ECO:0000256" key="1">
    <source>
        <dbReference type="SAM" id="SignalP"/>
    </source>
</evidence>
<reference evidence="5" key="1">
    <citation type="journal article" date="2020" name="Genome Biol.">
        <title>Gamete binning: chromosome-level and haplotype-resolved genome assembly enabled by high-throughput single-cell sequencing of gamete genomes.</title>
        <authorList>
            <person name="Campoy J.A."/>
            <person name="Sun H."/>
            <person name="Goel M."/>
            <person name="Jiao W.-B."/>
            <person name="Folz-Donahue K."/>
            <person name="Wang N."/>
            <person name="Rubio M."/>
            <person name="Liu C."/>
            <person name="Kukat C."/>
            <person name="Ruiz D."/>
            <person name="Huettel B."/>
            <person name="Schneeberger K."/>
        </authorList>
    </citation>
    <scope>NUCLEOTIDE SEQUENCE [LARGE SCALE GENOMIC DNA]</scope>
    <source>
        <strain evidence="5">cv. Rojo Pasion</strain>
    </source>
</reference>
<feature type="chain" id="PRO_5036181828" evidence="1">
    <location>
        <begin position="20"/>
        <end position="72"/>
    </location>
</feature>
<keyword evidence="1" id="KW-0732">Signal</keyword>
<dbReference type="OrthoDB" id="10393228at2759"/>
<gene>
    <name evidence="2" type="ORF">CURHAP_LOCUS51908</name>
    <name evidence="3" type="ORF">ORAREDHAP_LOCUS51145</name>
</gene>
<proteinExistence type="predicted"/>
<keyword evidence="5" id="KW-1185">Reference proteome</keyword>
<accession>A0A6J5VVB0</accession>
<evidence type="ECO:0000313" key="4">
    <source>
        <dbReference type="Proteomes" id="UP000507222"/>
    </source>
</evidence>